<dbReference type="EMBL" id="JAAIUW010000006">
    <property type="protein sequence ID" value="KAF7827698.1"/>
    <property type="molecule type" value="Genomic_DNA"/>
</dbReference>
<gene>
    <name evidence="1" type="ORF">G2W53_018862</name>
</gene>
<name>A0A834TSP1_9FABA</name>
<keyword evidence="2" id="KW-1185">Reference proteome</keyword>
<sequence>MESINDDLRSFFIDQNQLIRFSSLYFRTCGFRKWRMEGLSSLKRSISFMSGDLGSPIACGTFLTKPIGALMS</sequence>
<dbReference type="AlphaFoldDB" id="A0A834TSP1"/>
<evidence type="ECO:0000313" key="1">
    <source>
        <dbReference type="EMBL" id="KAF7827698.1"/>
    </source>
</evidence>
<evidence type="ECO:0000313" key="2">
    <source>
        <dbReference type="Proteomes" id="UP000634136"/>
    </source>
</evidence>
<comment type="caution">
    <text evidence="1">The sequence shown here is derived from an EMBL/GenBank/DDBJ whole genome shotgun (WGS) entry which is preliminary data.</text>
</comment>
<reference evidence="1" key="1">
    <citation type="submission" date="2020-09" db="EMBL/GenBank/DDBJ databases">
        <title>Genome-Enabled Discovery of Anthraquinone Biosynthesis in Senna tora.</title>
        <authorList>
            <person name="Kang S.-H."/>
            <person name="Pandey R.P."/>
            <person name="Lee C.-M."/>
            <person name="Sim J.-S."/>
            <person name="Jeong J.-T."/>
            <person name="Choi B.-S."/>
            <person name="Jung M."/>
            <person name="Ginzburg D."/>
            <person name="Zhao K."/>
            <person name="Won S.Y."/>
            <person name="Oh T.-J."/>
            <person name="Yu Y."/>
            <person name="Kim N.-H."/>
            <person name="Lee O.R."/>
            <person name="Lee T.-H."/>
            <person name="Bashyal P."/>
            <person name="Kim T.-S."/>
            <person name="Lee W.-H."/>
            <person name="Kawkins C."/>
            <person name="Kim C.-K."/>
            <person name="Kim J.S."/>
            <person name="Ahn B.O."/>
            <person name="Rhee S.Y."/>
            <person name="Sohng J.K."/>
        </authorList>
    </citation>
    <scope>NUCLEOTIDE SEQUENCE</scope>
    <source>
        <tissue evidence="1">Leaf</tissue>
    </source>
</reference>
<protein>
    <submittedName>
        <fullName evidence="1">Uncharacterized protein</fullName>
    </submittedName>
</protein>
<organism evidence="1 2">
    <name type="scientific">Senna tora</name>
    <dbReference type="NCBI Taxonomy" id="362788"/>
    <lineage>
        <taxon>Eukaryota</taxon>
        <taxon>Viridiplantae</taxon>
        <taxon>Streptophyta</taxon>
        <taxon>Embryophyta</taxon>
        <taxon>Tracheophyta</taxon>
        <taxon>Spermatophyta</taxon>
        <taxon>Magnoliopsida</taxon>
        <taxon>eudicotyledons</taxon>
        <taxon>Gunneridae</taxon>
        <taxon>Pentapetalae</taxon>
        <taxon>rosids</taxon>
        <taxon>fabids</taxon>
        <taxon>Fabales</taxon>
        <taxon>Fabaceae</taxon>
        <taxon>Caesalpinioideae</taxon>
        <taxon>Cassia clade</taxon>
        <taxon>Senna</taxon>
    </lineage>
</organism>
<dbReference type="Proteomes" id="UP000634136">
    <property type="component" value="Unassembled WGS sequence"/>
</dbReference>
<accession>A0A834TSP1</accession>
<proteinExistence type="predicted"/>